<dbReference type="AlphaFoldDB" id="A0A1R3KFE4"/>
<evidence type="ECO:0000259" key="1">
    <source>
        <dbReference type="PROSITE" id="PS50174"/>
    </source>
</evidence>
<dbReference type="Pfam" id="PF01585">
    <property type="entry name" value="G-patch"/>
    <property type="match status" value="1"/>
</dbReference>
<organism evidence="2 3">
    <name type="scientific">Corchorus olitorius</name>
    <dbReference type="NCBI Taxonomy" id="93759"/>
    <lineage>
        <taxon>Eukaryota</taxon>
        <taxon>Viridiplantae</taxon>
        <taxon>Streptophyta</taxon>
        <taxon>Embryophyta</taxon>
        <taxon>Tracheophyta</taxon>
        <taxon>Spermatophyta</taxon>
        <taxon>Magnoliopsida</taxon>
        <taxon>eudicotyledons</taxon>
        <taxon>Gunneridae</taxon>
        <taxon>Pentapetalae</taxon>
        <taxon>rosids</taxon>
        <taxon>malvids</taxon>
        <taxon>Malvales</taxon>
        <taxon>Malvaceae</taxon>
        <taxon>Grewioideae</taxon>
        <taxon>Apeibeae</taxon>
        <taxon>Corchorus</taxon>
    </lineage>
</organism>
<name>A0A1R3KFE4_9ROSI</name>
<dbReference type="InterPro" id="IPR000467">
    <property type="entry name" value="G_patch_dom"/>
</dbReference>
<feature type="domain" description="G-patch" evidence="1">
    <location>
        <begin position="58"/>
        <end position="104"/>
    </location>
</feature>
<proteinExistence type="predicted"/>
<dbReference type="EMBL" id="AWUE01013842">
    <property type="protein sequence ID" value="OMP05817.1"/>
    <property type="molecule type" value="Genomic_DNA"/>
</dbReference>
<evidence type="ECO:0000313" key="2">
    <source>
        <dbReference type="EMBL" id="OMP05817.1"/>
    </source>
</evidence>
<dbReference type="GO" id="GO:0003676">
    <property type="term" value="F:nucleic acid binding"/>
    <property type="evidence" value="ECO:0007669"/>
    <property type="project" value="InterPro"/>
</dbReference>
<dbReference type="SMART" id="SM00443">
    <property type="entry name" value="G_patch"/>
    <property type="match status" value="1"/>
</dbReference>
<keyword evidence="3" id="KW-1185">Reference proteome</keyword>
<gene>
    <name evidence="2" type="ORF">COLO4_08532</name>
</gene>
<dbReference type="PROSITE" id="PS50174">
    <property type="entry name" value="G_PATCH"/>
    <property type="match status" value="1"/>
</dbReference>
<dbReference type="OrthoDB" id="6277545at2759"/>
<comment type="caution">
    <text evidence="2">The sequence shown here is derived from an EMBL/GenBank/DDBJ whole genome shotgun (WGS) entry which is preliminary data.</text>
</comment>
<reference evidence="3" key="1">
    <citation type="submission" date="2013-09" db="EMBL/GenBank/DDBJ databases">
        <title>Corchorus olitorius genome sequencing.</title>
        <authorList>
            <person name="Alam M."/>
            <person name="Haque M.S."/>
            <person name="Islam M.S."/>
            <person name="Emdad E.M."/>
            <person name="Islam M.M."/>
            <person name="Ahmed B."/>
            <person name="Halim A."/>
            <person name="Hossen Q.M.M."/>
            <person name="Hossain M.Z."/>
            <person name="Ahmed R."/>
            <person name="Khan M.M."/>
            <person name="Islam R."/>
            <person name="Rashid M.M."/>
            <person name="Khan S.A."/>
            <person name="Rahman M.S."/>
            <person name="Alam M."/>
            <person name="Yahiya A.S."/>
            <person name="Khan M.S."/>
            <person name="Azam M.S."/>
            <person name="Haque T."/>
            <person name="Lashkar M.Z.H."/>
            <person name="Akhand A.I."/>
            <person name="Morshed G."/>
            <person name="Roy S."/>
            <person name="Uddin K.S."/>
            <person name="Rabeya T."/>
            <person name="Hossain A.S."/>
            <person name="Chowdhury A."/>
            <person name="Snigdha A.R."/>
            <person name="Mortoza M.S."/>
            <person name="Matin S.A."/>
            <person name="Hoque S.M.E."/>
            <person name="Islam M.K."/>
            <person name="Roy D.K."/>
            <person name="Haider R."/>
            <person name="Moosa M.M."/>
            <person name="Elias S.M."/>
            <person name="Hasan A.M."/>
            <person name="Jahan S."/>
            <person name="Shafiuddin M."/>
            <person name="Mahmood N."/>
            <person name="Shommy N.S."/>
        </authorList>
    </citation>
    <scope>NUCLEOTIDE SEQUENCE [LARGE SCALE GENOMIC DNA]</scope>
    <source>
        <strain evidence="3">cv. O-4</strain>
    </source>
</reference>
<sequence>MAEETSLPSGQGDKFARNQEGTIMAQTSVAPHEEVGEQSYKCSPRILETNFVKKPKEDTFKAIQMMKRYGWTEGQGLGKNAQGMKEILLGDAQSSGFGLGFEATTEDHQILAANREMSKGERTGLPFDKETKMEIPPLSQTFRSVRWLNKKRRQSVDETEMATKKVSEQIICATMEETIEPYPWIRKLAPGEVLSNWVKYERAIFVDDSKI</sequence>
<dbReference type="Proteomes" id="UP000187203">
    <property type="component" value="Unassembled WGS sequence"/>
</dbReference>
<protein>
    <recommendedName>
        <fullName evidence="1">G-patch domain-containing protein</fullName>
    </recommendedName>
</protein>
<accession>A0A1R3KFE4</accession>
<evidence type="ECO:0000313" key="3">
    <source>
        <dbReference type="Proteomes" id="UP000187203"/>
    </source>
</evidence>